<dbReference type="RefSeq" id="WP_165878567.1">
    <property type="nucleotide sequence ID" value="NZ_SMAL01000009.1"/>
</dbReference>
<organism evidence="2 3">
    <name type="scientific">Natranaerovirga pectinivora</name>
    <dbReference type="NCBI Taxonomy" id="682400"/>
    <lineage>
        <taxon>Bacteria</taxon>
        <taxon>Bacillati</taxon>
        <taxon>Bacillota</taxon>
        <taxon>Clostridia</taxon>
        <taxon>Lachnospirales</taxon>
        <taxon>Natranaerovirgaceae</taxon>
        <taxon>Natranaerovirga</taxon>
    </lineage>
</organism>
<keyword evidence="1" id="KW-0472">Membrane</keyword>
<keyword evidence="1" id="KW-0812">Transmembrane</keyword>
<proteinExistence type="predicted"/>
<keyword evidence="1" id="KW-1133">Transmembrane helix</keyword>
<feature type="transmembrane region" description="Helical" evidence="1">
    <location>
        <begin position="35"/>
        <end position="54"/>
    </location>
</feature>
<sequence length="57" mass="6749">MDNTNNNIIKEAEKILEKYQKQHIKRKYVISKNNLVLIRISLFVSIILLAYLVYQGI</sequence>
<evidence type="ECO:0000313" key="2">
    <source>
        <dbReference type="EMBL" id="TCT13047.1"/>
    </source>
</evidence>
<reference evidence="2 3" key="1">
    <citation type="submission" date="2019-03" db="EMBL/GenBank/DDBJ databases">
        <title>Genomic Encyclopedia of Type Strains, Phase IV (KMG-IV): sequencing the most valuable type-strain genomes for metagenomic binning, comparative biology and taxonomic classification.</title>
        <authorList>
            <person name="Goeker M."/>
        </authorList>
    </citation>
    <scope>NUCLEOTIDE SEQUENCE [LARGE SCALE GENOMIC DNA]</scope>
    <source>
        <strain evidence="2 3">DSM 24629</strain>
    </source>
</reference>
<name>A0A4R3MH53_9FIRM</name>
<protein>
    <submittedName>
        <fullName evidence="2">Uncharacterized protein</fullName>
    </submittedName>
</protein>
<keyword evidence="3" id="KW-1185">Reference proteome</keyword>
<gene>
    <name evidence="2" type="ORF">EDC18_1097</name>
</gene>
<evidence type="ECO:0000256" key="1">
    <source>
        <dbReference type="SAM" id="Phobius"/>
    </source>
</evidence>
<dbReference type="EMBL" id="SMAL01000009">
    <property type="protein sequence ID" value="TCT13047.1"/>
    <property type="molecule type" value="Genomic_DNA"/>
</dbReference>
<accession>A0A4R3MH53</accession>
<evidence type="ECO:0000313" key="3">
    <source>
        <dbReference type="Proteomes" id="UP000294902"/>
    </source>
</evidence>
<comment type="caution">
    <text evidence="2">The sequence shown here is derived from an EMBL/GenBank/DDBJ whole genome shotgun (WGS) entry which is preliminary data.</text>
</comment>
<dbReference type="Proteomes" id="UP000294902">
    <property type="component" value="Unassembled WGS sequence"/>
</dbReference>
<dbReference type="AlphaFoldDB" id="A0A4R3MH53"/>